<name>A0A7H8XHH5_9ACTN</name>
<dbReference type="EMBL" id="CP058322">
    <property type="protein sequence ID" value="QLD24205.1"/>
    <property type="molecule type" value="Genomic_DNA"/>
</dbReference>
<proteinExistence type="predicted"/>
<dbReference type="Proteomes" id="UP000509335">
    <property type="component" value="Chromosome"/>
</dbReference>
<sequence>MANREIGRLAAHVLLDAVSTYDSSAPEDESGDILDLAVARLADVDCVTVAYNDETSVATVDATDLVGGTVVLLNALVERLVLETGIERALLVSQTREIIDQSL</sequence>
<organism evidence="1 2">
    <name type="scientific">Micromonospora carbonacea</name>
    <dbReference type="NCBI Taxonomy" id="47853"/>
    <lineage>
        <taxon>Bacteria</taxon>
        <taxon>Bacillati</taxon>
        <taxon>Actinomycetota</taxon>
        <taxon>Actinomycetes</taxon>
        <taxon>Micromonosporales</taxon>
        <taxon>Micromonosporaceae</taxon>
        <taxon>Micromonospora</taxon>
    </lineage>
</organism>
<evidence type="ECO:0000313" key="2">
    <source>
        <dbReference type="Proteomes" id="UP000509335"/>
    </source>
</evidence>
<evidence type="ECO:0000313" key="1">
    <source>
        <dbReference type="EMBL" id="QLD24205.1"/>
    </source>
</evidence>
<protein>
    <submittedName>
        <fullName evidence="1">Uncharacterized protein</fullName>
    </submittedName>
</protein>
<dbReference type="AlphaFoldDB" id="A0A7H8XHH5"/>
<accession>A0A7H8XHH5</accession>
<dbReference type="KEGG" id="mcab:HXZ27_08240"/>
<gene>
    <name evidence="1" type="ORF">HXZ27_08240</name>
</gene>
<reference evidence="1 2" key="1">
    <citation type="submission" date="2020-07" db="EMBL/GenBank/DDBJ databases">
        <title>A bifunctional nitrone conjugated secondary metabolite targeting the ribosome.</title>
        <authorList>
            <person name="Limbrick E.M."/>
            <person name="Graf M."/>
            <person name="Derewacz D.K."/>
            <person name="Nguyen F."/>
            <person name="Spraggins J.M."/>
            <person name="Wieland M."/>
            <person name="Ynigez-Gutierrez A.E."/>
            <person name="Reisman B.J."/>
            <person name="Zinshteyn B."/>
            <person name="McCulloch K."/>
            <person name="Iverson T.M."/>
            <person name="Green R."/>
            <person name="Wilson D.N."/>
            <person name="Bachmann B.O."/>
        </authorList>
    </citation>
    <scope>NUCLEOTIDE SEQUENCE [LARGE SCALE GENOMIC DNA]</scope>
    <source>
        <strain evidence="2">aurantiaca</strain>
    </source>
</reference>